<sequence>MVHVLLQLVAAKKCIENLWRAHTSLNPSQITPLPPPNPRLSNAAHHARPPHLRRCIISPNNLFSVVGPPGEIFII</sequence>
<gene>
    <name evidence="2" type="ORF">HanXRQr2_Chr05g0211461</name>
</gene>
<comment type="caution">
    <text evidence="2">The sequence shown here is derived from an EMBL/GenBank/DDBJ whole genome shotgun (WGS) entry which is preliminary data.</text>
</comment>
<dbReference type="EMBL" id="MNCJ02000320">
    <property type="protein sequence ID" value="KAF5805617.1"/>
    <property type="molecule type" value="Genomic_DNA"/>
</dbReference>
<proteinExistence type="predicted"/>
<dbReference type="AlphaFoldDB" id="A0A9K3IZH7"/>
<evidence type="ECO:0000256" key="1">
    <source>
        <dbReference type="SAM" id="MobiDB-lite"/>
    </source>
</evidence>
<reference evidence="2" key="2">
    <citation type="submission" date="2020-06" db="EMBL/GenBank/DDBJ databases">
        <title>Helianthus annuus Genome sequencing and assembly Release 2.</title>
        <authorList>
            <person name="Gouzy J."/>
            <person name="Langlade N."/>
            <person name="Munos S."/>
        </authorList>
    </citation>
    <scope>NUCLEOTIDE SEQUENCE</scope>
    <source>
        <tissue evidence="2">Leaves</tissue>
    </source>
</reference>
<organism evidence="2 3">
    <name type="scientific">Helianthus annuus</name>
    <name type="common">Common sunflower</name>
    <dbReference type="NCBI Taxonomy" id="4232"/>
    <lineage>
        <taxon>Eukaryota</taxon>
        <taxon>Viridiplantae</taxon>
        <taxon>Streptophyta</taxon>
        <taxon>Embryophyta</taxon>
        <taxon>Tracheophyta</taxon>
        <taxon>Spermatophyta</taxon>
        <taxon>Magnoliopsida</taxon>
        <taxon>eudicotyledons</taxon>
        <taxon>Gunneridae</taxon>
        <taxon>Pentapetalae</taxon>
        <taxon>asterids</taxon>
        <taxon>campanulids</taxon>
        <taxon>Asterales</taxon>
        <taxon>Asteraceae</taxon>
        <taxon>Asteroideae</taxon>
        <taxon>Heliantheae alliance</taxon>
        <taxon>Heliantheae</taxon>
        <taxon>Helianthus</taxon>
    </lineage>
</organism>
<accession>A0A9K3IZH7</accession>
<protein>
    <submittedName>
        <fullName evidence="2">Uncharacterized protein</fullName>
    </submittedName>
</protein>
<dbReference type="Proteomes" id="UP000215914">
    <property type="component" value="Unassembled WGS sequence"/>
</dbReference>
<reference evidence="2" key="1">
    <citation type="journal article" date="2017" name="Nature">
        <title>The sunflower genome provides insights into oil metabolism, flowering and Asterid evolution.</title>
        <authorList>
            <person name="Badouin H."/>
            <person name="Gouzy J."/>
            <person name="Grassa C.J."/>
            <person name="Murat F."/>
            <person name="Staton S.E."/>
            <person name="Cottret L."/>
            <person name="Lelandais-Briere C."/>
            <person name="Owens G.L."/>
            <person name="Carrere S."/>
            <person name="Mayjonade B."/>
            <person name="Legrand L."/>
            <person name="Gill N."/>
            <person name="Kane N.C."/>
            <person name="Bowers J.E."/>
            <person name="Hubner S."/>
            <person name="Bellec A."/>
            <person name="Berard A."/>
            <person name="Berges H."/>
            <person name="Blanchet N."/>
            <person name="Boniface M.C."/>
            <person name="Brunel D."/>
            <person name="Catrice O."/>
            <person name="Chaidir N."/>
            <person name="Claudel C."/>
            <person name="Donnadieu C."/>
            <person name="Faraut T."/>
            <person name="Fievet G."/>
            <person name="Helmstetter N."/>
            <person name="King M."/>
            <person name="Knapp S.J."/>
            <person name="Lai Z."/>
            <person name="Le Paslier M.C."/>
            <person name="Lippi Y."/>
            <person name="Lorenzon L."/>
            <person name="Mandel J.R."/>
            <person name="Marage G."/>
            <person name="Marchand G."/>
            <person name="Marquand E."/>
            <person name="Bret-Mestries E."/>
            <person name="Morien E."/>
            <person name="Nambeesan S."/>
            <person name="Nguyen T."/>
            <person name="Pegot-Espagnet P."/>
            <person name="Pouilly N."/>
            <person name="Raftis F."/>
            <person name="Sallet E."/>
            <person name="Schiex T."/>
            <person name="Thomas J."/>
            <person name="Vandecasteele C."/>
            <person name="Vares D."/>
            <person name="Vear F."/>
            <person name="Vautrin S."/>
            <person name="Crespi M."/>
            <person name="Mangin B."/>
            <person name="Burke J.M."/>
            <person name="Salse J."/>
            <person name="Munos S."/>
            <person name="Vincourt P."/>
            <person name="Rieseberg L.H."/>
            <person name="Langlade N.B."/>
        </authorList>
    </citation>
    <scope>NUCLEOTIDE SEQUENCE</scope>
    <source>
        <tissue evidence="2">Leaves</tissue>
    </source>
</reference>
<evidence type="ECO:0000313" key="3">
    <source>
        <dbReference type="Proteomes" id="UP000215914"/>
    </source>
</evidence>
<keyword evidence="3" id="KW-1185">Reference proteome</keyword>
<evidence type="ECO:0000313" key="2">
    <source>
        <dbReference type="EMBL" id="KAF5805617.1"/>
    </source>
</evidence>
<feature type="region of interest" description="Disordered" evidence="1">
    <location>
        <begin position="26"/>
        <end position="45"/>
    </location>
</feature>
<dbReference type="Gramene" id="mRNA:HanXRQr2_Chr05g0211461">
    <property type="protein sequence ID" value="mRNA:HanXRQr2_Chr05g0211461"/>
    <property type="gene ID" value="HanXRQr2_Chr05g0211461"/>
</dbReference>
<name>A0A9K3IZH7_HELAN</name>